<dbReference type="InterPro" id="IPR051620">
    <property type="entry name" value="ORF904-like_C"/>
</dbReference>
<sequence>MLNAATAQDDRLKAALFYASLGWSVFPVHTPDKDGHCTCGNPNCDRIGKHPRTVNGLKDATTDPAQIRKWWNWWLTANIGIATGGQSGLWVLDIDGDIGRDALEELIKDHSPLPDTVEAQTGGGGRHYLFRHNGTHIPNSSGKIGPKIDVRGDGGYIVAAPSLHKSGRCYAWDPAFYPGDIPIADAPAWLVAAATKTITTKKQESPEEIPEGSRNDTLFRMGCSLRNSGFSSSEILAALLKANKDRCNPPLKEKEVETIARSAARYEPKRVITSSGETPDLRVFRQTDVGNSERLIAVYGSRLRYCFAMRAWLIWDKKRWTMDSTGRIVEMAKEVLVQTRKAATVAGDDTLEKWAKSSETRSRITAMIELAQSLVPVRPDELDTDLWLLNCQNGVVDLRTGRLLPHNPQYLMTRICAAEYRPDSPRGLWEQTVTAILPDPDVRAFVQRFAGYSLTGSVREEKFLVLHGDGGAGKGTLTETLGATLGDYSDTLAVEVLLQNKTTSTGSEPTPEIAKLPGVRLLLASETGQGRILDEAKVKALTGGDRLTARRLRCDPFNFMPAFKLWLSTNHVPRIRGTDEGIWRRFLIVPFTQQFRDGQGRDSTLKERLRDPVVLSEVLSWAVTGCMEWQREGLREPDAVIQGTEQYRQECDTLEQFFEDECEKGLRCEAPVRSFYQAYKAWCYNNGHMPGSAATFGRMMEAKQYVKNKKNYGWVWAGIKEAVI</sequence>
<dbReference type="InterPro" id="IPR015330">
    <property type="entry name" value="DNA_primase/pol_bifunc_N"/>
</dbReference>
<evidence type="ECO:0000256" key="2">
    <source>
        <dbReference type="ARBA" id="ARBA00022801"/>
    </source>
</evidence>
<evidence type="ECO:0000259" key="5">
    <source>
        <dbReference type="PROSITE" id="PS51206"/>
    </source>
</evidence>
<gene>
    <name evidence="6" type="ORF">Q4T40_18605</name>
</gene>
<evidence type="ECO:0000313" key="6">
    <source>
        <dbReference type="EMBL" id="MDT8903251.1"/>
    </source>
</evidence>
<evidence type="ECO:0000256" key="3">
    <source>
        <dbReference type="ARBA" id="ARBA00022806"/>
    </source>
</evidence>
<dbReference type="InterPro" id="IPR014818">
    <property type="entry name" value="Phage/plasmid_primase_P4_C"/>
</dbReference>
<keyword evidence="2" id="KW-0378">Hydrolase</keyword>
<keyword evidence="7" id="KW-1185">Reference proteome</keyword>
<dbReference type="InterPro" id="IPR045455">
    <property type="entry name" value="NrS-1_pol-like_helicase"/>
</dbReference>
<name>A0ABU3P2K0_9FIRM</name>
<dbReference type="EMBL" id="JAUOZS010000001">
    <property type="protein sequence ID" value="MDT8903251.1"/>
    <property type="molecule type" value="Genomic_DNA"/>
</dbReference>
<organism evidence="6 7">
    <name type="scientific">Anaeroselena agilis</name>
    <dbReference type="NCBI Taxonomy" id="3063788"/>
    <lineage>
        <taxon>Bacteria</taxon>
        <taxon>Bacillati</taxon>
        <taxon>Bacillota</taxon>
        <taxon>Negativicutes</taxon>
        <taxon>Acetonemataceae</taxon>
        <taxon>Anaeroselena</taxon>
    </lineage>
</organism>
<dbReference type="Pfam" id="PF08708">
    <property type="entry name" value="PriCT_1"/>
    <property type="match status" value="1"/>
</dbReference>
<protein>
    <submittedName>
        <fullName evidence="6">Phage/plasmid primase, P4 family</fullName>
    </submittedName>
</protein>
<dbReference type="InterPro" id="IPR014820">
    <property type="entry name" value="PriCT_1"/>
</dbReference>
<reference evidence="6 7" key="1">
    <citation type="submission" date="2023-07" db="EMBL/GenBank/DDBJ databases">
        <title>The novel representative of Negativicutes class, Anaeroselena agilis gen. nov. sp. nov.</title>
        <authorList>
            <person name="Prokofeva M.I."/>
            <person name="Elcheninov A.G."/>
            <person name="Klyukina A."/>
            <person name="Kublanov I.V."/>
            <person name="Frolov E.N."/>
            <person name="Podosokorskaya O.A."/>
        </authorList>
    </citation>
    <scope>NUCLEOTIDE SEQUENCE [LARGE SCALE GENOMIC DNA]</scope>
    <source>
        <strain evidence="6 7">4137-cl</strain>
    </source>
</reference>
<comment type="caution">
    <text evidence="6">The sequence shown here is derived from an EMBL/GenBank/DDBJ whole genome shotgun (WGS) entry which is preliminary data.</text>
</comment>
<keyword evidence="3" id="KW-0347">Helicase</keyword>
<dbReference type="CDD" id="cd04859">
    <property type="entry name" value="Prim_Pol"/>
    <property type="match status" value="1"/>
</dbReference>
<dbReference type="InterPro" id="IPR006500">
    <property type="entry name" value="Helicase_put_C_phage/plasmid"/>
</dbReference>
<dbReference type="InterPro" id="IPR004968">
    <property type="entry name" value="DNA_primase/NTPase_C"/>
</dbReference>
<dbReference type="SMART" id="SM00943">
    <property type="entry name" value="Prim-Pol"/>
    <property type="match status" value="1"/>
</dbReference>
<keyword evidence="4" id="KW-0067">ATP-binding</keyword>
<dbReference type="SMART" id="SM00885">
    <property type="entry name" value="D5_N"/>
    <property type="match status" value="1"/>
</dbReference>
<dbReference type="Pfam" id="PF03288">
    <property type="entry name" value="Pox_D5"/>
    <property type="match status" value="1"/>
</dbReference>
<feature type="domain" description="SF3 helicase" evidence="5">
    <location>
        <begin position="441"/>
        <end position="604"/>
    </location>
</feature>
<dbReference type="NCBIfam" id="TIGR01613">
    <property type="entry name" value="primase_Cterm"/>
    <property type="match status" value="1"/>
</dbReference>
<dbReference type="SMART" id="SM00942">
    <property type="entry name" value="PriCT_1"/>
    <property type="match status" value="1"/>
</dbReference>
<dbReference type="PROSITE" id="PS51206">
    <property type="entry name" value="SF3_HELICASE_1"/>
    <property type="match status" value="1"/>
</dbReference>
<proteinExistence type="predicted"/>
<dbReference type="SUPFAM" id="SSF52540">
    <property type="entry name" value="P-loop containing nucleoside triphosphate hydrolases"/>
    <property type="match status" value="1"/>
</dbReference>
<evidence type="ECO:0000256" key="1">
    <source>
        <dbReference type="ARBA" id="ARBA00022741"/>
    </source>
</evidence>
<dbReference type="Gene3D" id="3.40.50.300">
    <property type="entry name" value="P-loop containing nucleotide triphosphate hydrolases"/>
    <property type="match status" value="1"/>
</dbReference>
<evidence type="ECO:0000256" key="4">
    <source>
        <dbReference type="ARBA" id="ARBA00022840"/>
    </source>
</evidence>
<accession>A0ABU3P2K0</accession>
<dbReference type="RefSeq" id="WP_413781710.1">
    <property type="nucleotide sequence ID" value="NZ_JAUOZS010000001.1"/>
</dbReference>
<dbReference type="Pfam" id="PF19263">
    <property type="entry name" value="DUF5906"/>
    <property type="match status" value="1"/>
</dbReference>
<dbReference type="PANTHER" id="PTHR35372">
    <property type="entry name" value="ATP BINDING PROTEIN-RELATED"/>
    <property type="match status" value="1"/>
</dbReference>
<dbReference type="Proteomes" id="UP001254848">
    <property type="component" value="Unassembled WGS sequence"/>
</dbReference>
<dbReference type="Pfam" id="PF08706">
    <property type="entry name" value="D5_N"/>
    <property type="match status" value="1"/>
</dbReference>
<dbReference type="InterPro" id="IPR014015">
    <property type="entry name" value="Helicase_SF3_DNA-vir"/>
</dbReference>
<dbReference type="PANTHER" id="PTHR35372:SF2">
    <property type="entry name" value="SF3 HELICASE DOMAIN-CONTAINING PROTEIN"/>
    <property type="match status" value="1"/>
</dbReference>
<keyword evidence="1" id="KW-0547">Nucleotide-binding</keyword>
<dbReference type="InterPro" id="IPR027417">
    <property type="entry name" value="P-loop_NTPase"/>
</dbReference>
<evidence type="ECO:0000313" key="7">
    <source>
        <dbReference type="Proteomes" id="UP001254848"/>
    </source>
</evidence>
<dbReference type="SUPFAM" id="SSF56747">
    <property type="entry name" value="Prim-pol domain"/>
    <property type="match status" value="1"/>
</dbReference>
<dbReference type="Pfam" id="PF09250">
    <property type="entry name" value="Prim-Pol"/>
    <property type="match status" value="1"/>
</dbReference>